<dbReference type="Proteomes" id="UP001277972">
    <property type="component" value="Unassembled WGS sequence"/>
</dbReference>
<evidence type="ECO:0000313" key="2">
    <source>
        <dbReference type="Proteomes" id="UP001277972"/>
    </source>
</evidence>
<organism evidence="1 2">
    <name type="scientific">Gracilibacillus pellucidus</name>
    <dbReference type="NCBI Taxonomy" id="3095368"/>
    <lineage>
        <taxon>Bacteria</taxon>
        <taxon>Bacillati</taxon>
        <taxon>Bacillota</taxon>
        <taxon>Bacilli</taxon>
        <taxon>Bacillales</taxon>
        <taxon>Bacillaceae</taxon>
        <taxon>Gracilibacillus</taxon>
    </lineage>
</organism>
<keyword evidence="2" id="KW-1185">Reference proteome</keyword>
<comment type="caution">
    <text evidence="1">The sequence shown here is derived from an EMBL/GenBank/DDBJ whole genome shotgun (WGS) entry which is preliminary data.</text>
</comment>
<reference evidence="1" key="1">
    <citation type="submission" date="2023-11" db="EMBL/GenBank/DDBJ databases">
        <title>Gracilibacillus pellucida a moderately halophilic bacterium isolated from saline soil in Xinjiang province.</title>
        <authorList>
            <person name="Zhang Z."/>
            <person name="Tan F."/>
            <person name="Wang Y."/>
            <person name="Xia M."/>
        </authorList>
    </citation>
    <scope>NUCLEOTIDE SEQUENCE</scope>
    <source>
        <strain evidence="1">S3-1-1</strain>
    </source>
</reference>
<name>A0ACC6M4G3_9BACI</name>
<accession>A0ACC6M4G3</accession>
<dbReference type="EMBL" id="JAWZSR010000003">
    <property type="protein sequence ID" value="MDX8045855.1"/>
    <property type="molecule type" value="Genomic_DNA"/>
</dbReference>
<gene>
    <name evidence="1" type="ORF">SH601_07605</name>
</gene>
<sequence length="393" mass="44794">MKPSFKSKIVLQPMLIRKDNKHYIVENEVNGDFFEMPEVCVVAIEKINNNESLASIEEQLKQSFPDEEVDIIDFIEQLIDLGLVKELDGVELTVQQKSQSTTGFTWISSKLASVFYNKITVPILLILFISNLLLFITQPQLLPKYTDIFIFDSMVLSTITFTLISTIIIVLHEFGHIFAIRSFDLPANVQIGNRLFFIVVETDLTAGWRLSAKERNILFLGGMFIDQIILAVALTLKLTIFSEGGFIDGLLSIVILDIFVKTIYQCCIYMKTDLYYVLESVTGSYNLMENGKNYLARWLPFLKVDKTTTVFDGEEKIVKLYSIFTFIGVAFTISLFFFFFLPQTVYIIISILPHLTNPVGNPLFWDALVMVVEFIVMISLLLIVLIKKKKASS</sequence>
<proteinExistence type="predicted"/>
<evidence type="ECO:0000313" key="1">
    <source>
        <dbReference type="EMBL" id="MDX8045855.1"/>
    </source>
</evidence>
<protein>
    <submittedName>
        <fullName evidence="1">Peptidase</fullName>
    </submittedName>
</protein>